<keyword evidence="3" id="KW-1185">Reference proteome</keyword>
<protein>
    <submittedName>
        <fullName evidence="2">Secreted protein</fullName>
    </submittedName>
</protein>
<dbReference type="AlphaFoldDB" id="F4RDM6"/>
<evidence type="ECO:0000256" key="1">
    <source>
        <dbReference type="SAM" id="SignalP"/>
    </source>
</evidence>
<dbReference type="HOGENOM" id="CLU_2097376_0_0_1"/>
<dbReference type="EMBL" id="GL883097">
    <property type="protein sequence ID" value="EGG09581.1"/>
    <property type="molecule type" value="Genomic_DNA"/>
</dbReference>
<keyword evidence="1" id="KW-0732">Signal</keyword>
<feature type="chain" id="PRO_5003315070" evidence="1">
    <location>
        <begin position="20"/>
        <end position="116"/>
    </location>
</feature>
<dbReference type="VEuPathDB" id="FungiDB:MELLADRAFT_124501"/>
<dbReference type="Proteomes" id="UP000001072">
    <property type="component" value="Unassembled WGS sequence"/>
</dbReference>
<evidence type="ECO:0000313" key="3">
    <source>
        <dbReference type="Proteomes" id="UP000001072"/>
    </source>
</evidence>
<proteinExistence type="predicted"/>
<dbReference type="RefSeq" id="XP_007407308.1">
    <property type="nucleotide sequence ID" value="XM_007407246.1"/>
</dbReference>
<reference evidence="3" key="1">
    <citation type="journal article" date="2011" name="Proc. Natl. Acad. Sci. U.S.A.">
        <title>Obligate biotrophy features unraveled by the genomic analysis of rust fungi.</title>
        <authorList>
            <person name="Duplessis S."/>
            <person name="Cuomo C.A."/>
            <person name="Lin Y.-C."/>
            <person name="Aerts A."/>
            <person name="Tisserant E."/>
            <person name="Veneault-Fourrey C."/>
            <person name="Joly D.L."/>
            <person name="Hacquard S."/>
            <person name="Amselem J."/>
            <person name="Cantarel B.L."/>
            <person name="Chiu R."/>
            <person name="Coutinho P.M."/>
            <person name="Feau N."/>
            <person name="Field M."/>
            <person name="Frey P."/>
            <person name="Gelhaye E."/>
            <person name="Goldberg J."/>
            <person name="Grabherr M.G."/>
            <person name="Kodira C.D."/>
            <person name="Kohler A."/>
            <person name="Kuees U."/>
            <person name="Lindquist E.A."/>
            <person name="Lucas S.M."/>
            <person name="Mago R."/>
            <person name="Mauceli E."/>
            <person name="Morin E."/>
            <person name="Murat C."/>
            <person name="Pangilinan J.L."/>
            <person name="Park R."/>
            <person name="Pearson M."/>
            <person name="Quesneville H."/>
            <person name="Rouhier N."/>
            <person name="Sakthikumar S."/>
            <person name="Salamov A.A."/>
            <person name="Schmutz J."/>
            <person name="Selles B."/>
            <person name="Shapiro H."/>
            <person name="Tanguay P."/>
            <person name="Tuskan G.A."/>
            <person name="Henrissat B."/>
            <person name="Van de Peer Y."/>
            <person name="Rouze P."/>
            <person name="Ellis J.G."/>
            <person name="Dodds P.N."/>
            <person name="Schein J.E."/>
            <person name="Zhong S."/>
            <person name="Hamelin R.C."/>
            <person name="Grigoriev I.V."/>
            <person name="Szabo L.J."/>
            <person name="Martin F."/>
        </authorList>
    </citation>
    <scope>NUCLEOTIDE SEQUENCE [LARGE SCALE GENOMIC DNA]</scope>
    <source>
        <strain evidence="3">98AG31 / pathotype 3-4-7</strain>
    </source>
</reference>
<evidence type="ECO:0000313" key="2">
    <source>
        <dbReference type="EMBL" id="EGG09581.1"/>
    </source>
</evidence>
<name>F4RDM6_MELLP</name>
<sequence length="116" mass="12843">MKLSFITTILLESISFSQAFGSVTEGLKSEKEMISADGAVVKPIDALAKLRQNLMMFQDVYNAIYMDGESAWTTAVKHHLDVQPGHGWCESACKSLTEPNTWLNDMDANKMVATKL</sequence>
<organism evidence="3">
    <name type="scientific">Melampsora larici-populina (strain 98AG31 / pathotype 3-4-7)</name>
    <name type="common">Poplar leaf rust fungus</name>
    <dbReference type="NCBI Taxonomy" id="747676"/>
    <lineage>
        <taxon>Eukaryota</taxon>
        <taxon>Fungi</taxon>
        <taxon>Dikarya</taxon>
        <taxon>Basidiomycota</taxon>
        <taxon>Pucciniomycotina</taxon>
        <taxon>Pucciniomycetes</taxon>
        <taxon>Pucciniales</taxon>
        <taxon>Melampsoraceae</taxon>
        <taxon>Melampsora</taxon>
    </lineage>
</organism>
<dbReference type="InParanoid" id="F4RDM6"/>
<dbReference type="GeneID" id="18926788"/>
<gene>
    <name evidence="2" type="ORF">MELLADRAFT_124501</name>
</gene>
<accession>F4RDM6</accession>
<dbReference type="KEGG" id="mlr:MELLADRAFT_124501"/>
<feature type="signal peptide" evidence="1">
    <location>
        <begin position="1"/>
        <end position="19"/>
    </location>
</feature>